<proteinExistence type="predicted"/>
<reference evidence="1" key="2">
    <citation type="submission" date="2023-05" db="EMBL/GenBank/DDBJ databases">
        <authorList>
            <person name="Fouks B."/>
        </authorList>
    </citation>
    <scope>NUCLEOTIDE SEQUENCE</scope>
    <source>
        <strain evidence="1">Stay&amp;Tobe</strain>
        <tissue evidence="1">Testes</tissue>
    </source>
</reference>
<reference evidence="1" key="1">
    <citation type="journal article" date="2023" name="IScience">
        <title>Live-bearing cockroach genome reveals convergent evolutionary mechanisms linked to viviparity in insects and beyond.</title>
        <authorList>
            <person name="Fouks B."/>
            <person name="Harrison M.C."/>
            <person name="Mikhailova A.A."/>
            <person name="Marchal E."/>
            <person name="English S."/>
            <person name="Carruthers M."/>
            <person name="Jennings E.C."/>
            <person name="Chiamaka E.L."/>
            <person name="Frigard R.A."/>
            <person name="Pippel M."/>
            <person name="Attardo G.M."/>
            <person name="Benoit J.B."/>
            <person name="Bornberg-Bauer E."/>
            <person name="Tobe S.S."/>
        </authorList>
    </citation>
    <scope>NUCLEOTIDE SEQUENCE</scope>
    <source>
        <strain evidence="1">Stay&amp;Tobe</strain>
    </source>
</reference>
<evidence type="ECO:0000313" key="1">
    <source>
        <dbReference type="EMBL" id="KAJ9588391.1"/>
    </source>
</evidence>
<dbReference type="EMBL" id="JASPKZ010005684">
    <property type="protein sequence ID" value="KAJ9588391.1"/>
    <property type="molecule type" value="Genomic_DNA"/>
</dbReference>
<dbReference type="AlphaFoldDB" id="A0AAD7ZXU8"/>
<organism evidence="1 2">
    <name type="scientific">Diploptera punctata</name>
    <name type="common">Pacific beetle cockroach</name>
    <dbReference type="NCBI Taxonomy" id="6984"/>
    <lineage>
        <taxon>Eukaryota</taxon>
        <taxon>Metazoa</taxon>
        <taxon>Ecdysozoa</taxon>
        <taxon>Arthropoda</taxon>
        <taxon>Hexapoda</taxon>
        <taxon>Insecta</taxon>
        <taxon>Pterygota</taxon>
        <taxon>Neoptera</taxon>
        <taxon>Polyneoptera</taxon>
        <taxon>Dictyoptera</taxon>
        <taxon>Blattodea</taxon>
        <taxon>Blaberoidea</taxon>
        <taxon>Blaberidae</taxon>
        <taxon>Diplopterinae</taxon>
        <taxon>Diploptera</taxon>
    </lineage>
</organism>
<name>A0AAD7ZXU8_DIPPU</name>
<evidence type="ECO:0000313" key="2">
    <source>
        <dbReference type="Proteomes" id="UP001233999"/>
    </source>
</evidence>
<gene>
    <name evidence="1" type="ORF">L9F63_018233</name>
</gene>
<accession>A0AAD7ZXU8</accession>
<protein>
    <submittedName>
        <fullName evidence="1">Uncharacterized protein</fullName>
    </submittedName>
</protein>
<dbReference type="Proteomes" id="UP001233999">
    <property type="component" value="Unassembled WGS sequence"/>
</dbReference>
<sequence length="88" mass="10606">AHYFEDLCEMEYTLSEHRDMVKQMVMHAKLNACRPITIRTFAMVEETFQGFRSDRFRLHQDDFVLHYIITFRSHLIGVSHPGRSFERK</sequence>
<feature type="non-terminal residue" evidence="1">
    <location>
        <position position="1"/>
    </location>
</feature>
<keyword evidence="2" id="KW-1185">Reference proteome</keyword>
<comment type="caution">
    <text evidence="1">The sequence shown here is derived from an EMBL/GenBank/DDBJ whole genome shotgun (WGS) entry which is preliminary data.</text>
</comment>
<feature type="non-terminal residue" evidence="1">
    <location>
        <position position="88"/>
    </location>
</feature>